<evidence type="ECO:0000313" key="3">
    <source>
        <dbReference type="Proteomes" id="UP000636709"/>
    </source>
</evidence>
<accession>A0A835BL30</accession>
<dbReference type="AlphaFoldDB" id="A0A835BL30"/>
<dbReference type="PANTHER" id="PTHR32444:SF118">
    <property type="entry name" value="OS09G0551150 PROTEIN"/>
    <property type="match status" value="1"/>
</dbReference>
<dbReference type="PANTHER" id="PTHR32444">
    <property type="entry name" value="BULB-TYPE LECTIN DOMAIN-CONTAINING PROTEIN"/>
    <property type="match status" value="1"/>
</dbReference>
<evidence type="ECO:0000313" key="2">
    <source>
        <dbReference type="EMBL" id="KAF8700648.1"/>
    </source>
</evidence>
<protein>
    <submittedName>
        <fullName evidence="2">Uncharacterized protein</fullName>
    </submittedName>
</protein>
<gene>
    <name evidence="2" type="ORF">HU200_033994</name>
</gene>
<name>A0A835BL30_9POAL</name>
<feature type="compositionally biased region" description="Basic residues" evidence="1">
    <location>
        <begin position="380"/>
        <end position="390"/>
    </location>
</feature>
<reference evidence="2" key="1">
    <citation type="submission" date="2020-07" db="EMBL/GenBank/DDBJ databases">
        <title>Genome sequence and genetic diversity analysis of an under-domesticated orphan crop, white fonio (Digitaria exilis).</title>
        <authorList>
            <person name="Bennetzen J.L."/>
            <person name="Chen S."/>
            <person name="Ma X."/>
            <person name="Wang X."/>
            <person name="Yssel A.E.J."/>
            <person name="Chaluvadi S.R."/>
            <person name="Johnson M."/>
            <person name="Gangashetty P."/>
            <person name="Hamidou F."/>
            <person name="Sanogo M.D."/>
            <person name="Zwaenepoel A."/>
            <person name="Wallace J."/>
            <person name="Van De Peer Y."/>
            <person name="Van Deynze A."/>
        </authorList>
    </citation>
    <scope>NUCLEOTIDE SEQUENCE</scope>
    <source>
        <tissue evidence="2">Leaves</tissue>
    </source>
</reference>
<sequence>MLSAKSAFAAKLSAKRLPRGHADLTDAVPRVQFSREDVRSSWQSILCRERHPPHTPSLAVGARTWHVITYAERSEFAESVVAQALGEVRVRLTANVVVADGCSFAESLEAWLTANVSFTESPTFGSRQKFMELLPFVQECGDTSQSAQPAPRYGRALRQDNPADTFLPGIGMKLRISYATRSGDRFVSWKGPGDPSPGSFSYRMDPACTKQQRCLSGTSAPWTGCMVTTTDFKVNPGGVSCTYVQVVSTDGDIYVTFSLSDGATYVLTRYVITYTGMLELQNWNVSSSMHLGRRRQGNLYGFCVPSAYCDVTDDAAAVQVPRREWSNRNFSRGCRRKEALRCGGGSGGAGYFTALCGMKGGVRAQLLVRGYLKSPDPGHERRKAPRRVHRGDRWQASPPTKHALASGDKVGKADGPTYSPIP</sequence>
<dbReference type="EMBL" id="JACEFO010001825">
    <property type="protein sequence ID" value="KAF8700648.1"/>
    <property type="molecule type" value="Genomic_DNA"/>
</dbReference>
<evidence type="ECO:0000256" key="1">
    <source>
        <dbReference type="SAM" id="MobiDB-lite"/>
    </source>
</evidence>
<comment type="caution">
    <text evidence="2">The sequence shown here is derived from an EMBL/GenBank/DDBJ whole genome shotgun (WGS) entry which is preliminary data.</text>
</comment>
<feature type="region of interest" description="Disordered" evidence="1">
    <location>
        <begin position="373"/>
        <end position="422"/>
    </location>
</feature>
<organism evidence="2 3">
    <name type="scientific">Digitaria exilis</name>
    <dbReference type="NCBI Taxonomy" id="1010633"/>
    <lineage>
        <taxon>Eukaryota</taxon>
        <taxon>Viridiplantae</taxon>
        <taxon>Streptophyta</taxon>
        <taxon>Embryophyta</taxon>
        <taxon>Tracheophyta</taxon>
        <taxon>Spermatophyta</taxon>
        <taxon>Magnoliopsida</taxon>
        <taxon>Liliopsida</taxon>
        <taxon>Poales</taxon>
        <taxon>Poaceae</taxon>
        <taxon>PACMAD clade</taxon>
        <taxon>Panicoideae</taxon>
        <taxon>Panicodae</taxon>
        <taxon>Paniceae</taxon>
        <taxon>Anthephorinae</taxon>
        <taxon>Digitaria</taxon>
    </lineage>
</organism>
<keyword evidence="3" id="KW-1185">Reference proteome</keyword>
<dbReference type="OrthoDB" id="4062651at2759"/>
<proteinExistence type="predicted"/>
<dbReference type="Proteomes" id="UP000636709">
    <property type="component" value="Unassembled WGS sequence"/>
</dbReference>